<dbReference type="Gene3D" id="3.10.590.10">
    <property type="entry name" value="ph1033 like domains"/>
    <property type="match status" value="2"/>
</dbReference>
<evidence type="ECO:0000256" key="1">
    <source>
        <dbReference type="RuleBase" id="RU369095"/>
    </source>
</evidence>
<proteinExistence type="inferred from homology"/>
<dbReference type="InterPro" id="IPR007275">
    <property type="entry name" value="YTH_domain"/>
</dbReference>
<feature type="domain" description="YTH" evidence="3">
    <location>
        <begin position="24"/>
        <end position="155"/>
    </location>
</feature>
<evidence type="ECO:0000313" key="4">
    <source>
        <dbReference type="EMBL" id="KAF9604104.1"/>
    </source>
</evidence>
<dbReference type="PANTHER" id="PTHR12357">
    <property type="entry name" value="YTH YT521-B HOMOLOGY DOMAIN-CONTAINING"/>
    <property type="match status" value="1"/>
</dbReference>
<dbReference type="GO" id="GO:1990247">
    <property type="term" value="F:N6-methyladenosine-containing RNA reader activity"/>
    <property type="evidence" value="ECO:0007669"/>
    <property type="project" value="UniProtKB-UniRule"/>
</dbReference>
<dbReference type="PROSITE" id="PS50882">
    <property type="entry name" value="YTH"/>
    <property type="match status" value="1"/>
</dbReference>
<organism evidence="4 5">
    <name type="scientific">Coptis chinensis</name>
    <dbReference type="NCBI Taxonomy" id="261450"/>
    <lineage>
        <taxon>Eukaryota</taxon>
        <taxon>Viridiplantae</taxon>
        <taxon>Streptophyta</taxon>
        <taxon>Embryophyta</taxon>
        <taxon>Tracheophyta</taxon>
        <taxon>Spermatophyta</taxon>
        <taxon>Magnoliopsida</taxon>
        <taxon>Ranunculales</taxon>
        <taxon>Ranunculaceae</taxon>
        <taxon>Coptidoideae</taxon>
        <taxon>Coptis</taxon>
    </lineage>
</organism>
<sequence>MVLLLIVVSNLIQNCPSSKSIYYSLFFTDVVIRRDNYNLPDFPTKYDHALFFVIKSYSEDDIHKSIKYNVWVNASGQFCGVAEMIGQVDFNKNMDFWQQDKWNGVFPIRFPQGMNMLNVFKNHLLKTSMLDDFTFYESRQKAMQDKRIRAPTPHLAPLQWLGSYIVLRGSSLSNNYYCSLYRYEIQLGMHDPYEDCVATMRLYKRMRAQNHPVEEFTTSTVAHSTRCSTIYDSLKPKELEGCARKTF</sequence>
<evidence type="ECO:0000313" key="5">
    <source>
        <dbReference type="Proteomes" id="UP000631114"/>
    </source>
</evidence>
<comment type="caution">
    <text evidence="4">The sequence shown here is derived from an EMBL/GenBank/DDBJ whole genome shotgun (WGS) entry which is preliminary data.</text>
</comment>
<feature type="chain" id="PRO_5032319181" description="YTH domain-containing family protein" evidence="2">
    <location>
        <begin position="18"/>
        <end position="247"/>
    </location>
</feature>
<feature type="signal peptide" evidence="2">
    <location>
        <begin position="1"/>
        <end position="17"/>
    </location>
</feature>
<comment type="similarity">
    <text evidence="1">Belongs to the YTHDF family.</text>
</comment>
<keyword evidence="1" id="KW-0694">RNA-binding</keyword>
<protein>
    <recommendedName>
        <fullName evidence="1">YTH domain-containing family protein</fullName>
    </recommendedName>
</protein>
<dbReference type="Proteomes" id="UP000631114">
    <property type="component" value="Unassembled WGS sequence"/>
</dbReference>
<dbReference type="Pfam" id="PF04146">
    <property type="entry name" value="YTH"/>
    <property type="match status" value="1"/>
</dbReference>
<dbReference type="EMBL" id="JADFTS010000005">
    <property type="protein sequence ID" value="KAF9604104.1"/>
    <property type="molecule type" value="Genomic_DNA"/>
</dbReference>
<dbReference type="CDD" id="cd21134">
    <property type="entry name" value="YTH"/>
    <property type="match status" value="1"/>
</dbReference>
<dbReference type="GO" id="GO:0005737">
    <property type="term" value="C:cytoplasm"/>
    <property type="evidence" value="ECO:0007669"/>
    <property type="project" value="TreeGrafter"/>
</dbReference>
<dbReference type="InterPro" id="IPR045168">
    <property type="entry name" value="YTH_prot"/>
</dbReference>
<evidence type="ECO:0000259" key="3">
    <source>
        <dbReference type="PROSITE" id="PS50882"/>
    </source>
</evidence>
<comment type="function">
    <text evidence="1">Specifically recognizes and binds N6-methyladenosine (m6A)-containing RNAs, and regulates mRNA stability. M6A is a modification present at internal sites of mRNAs and some non-coding RNAs and plays a role in mRNA stability and processing.</text>
</comment>
<gene>
    <name evidence="4" type="ORF">IFM89_002779</name>
</gene>
<dbReference type="GO" id="GO:0003729">
    <property type="term" value="F:mRNA binding"/>
    <property type="evidence" value="ECO:0007669"/>
    <property type="project" value="UniProtKB-UniRule"/>
</dbReference>
<dbReference type="AlphaFoldDB" id="A0A835LUT0"/>
<dbReference type="PANTHER" id="PTHR12357:SF89">
    <property type="entry name" value="YTH DOMAIN-CONTAINING FAMILY PROTEIN"/>
    <property type="match status" value="1"/>
</dbReference>
<accession>A0A835LUT0</accession>
<keyword evidence="5" id="KW-1185">Reference proteome</keyword>
<dbReference type="OrthoDB" id="306690at2759"/>
<name>A0A835LUT0_9MAGN</name>
<dbReference type="GO" id="GO:0061157">
    <property type="term" value="P:mRNA destabilization"/>
    <property type="evidence" value="ECO:0007669"/>
    <property type="project" value="TreeGrafter"/>
</dbReference>
<keyword evidence="2" id="KW-0732">Signal</keyword>
<evidence type="ECO:0000256" key="2">
    <source>
        <dbReference type="SAM" id="SignalP"/>
    </source>
</evidence>
<reference evidence="4 5" key="1">
    <citation type="submission" date="2020-10" db="EMBL/GenBank/DDBJ databases">
        <title>The Coptis chinensis genome and diversification of protoberbering-type alkaloids.</title>
        <authorList>
            <person name="Wang B."/>
            <person name="Shu S."/>
            <person name="Song C."/>
            <person name="Liu Y."/>
        </authorList>
    </citation>
    <scope>NUCLEOTIDE SEQUENCE [LARGE SCALE GENOMIC DNA]</scope>
    <source>
        <strain evidence="4">HL-2020</strain>
        <tissue evidence="4">Leaf</tissue>
    </source>
</reference>